<dbReference type="HOGENOM" id="CLU_2378374_0_0_1"/>
<dbReference type="EMBL" id="KN834852">
    <property type="protein sequence ID" value="KIK51902.1"/>
    <property type="molecule type" value="Genomic_DNA"/>
</dbReference>
<dbReference type="AlphaFoldDB" id="A0A0D0C235"/>
<sequence>MRRQMIMGLTASPIFDGNIDKALCKPALNFPNTSTRPQRTQHRNSPFSTNLAALEHTSNRFDIENDPYIQSLRKQLSHRAPGTSEYVRLDQRLSK</sequence>
<reference evidence="2 3" key="1">
    <citation type="submission" date="2014-04" db="EMBL/GenBank/DDBJ databases">
        <title>Evolutionary Origins and Diversification of the Mycorrhizal Mutualists.</title>
        <authorList>
            <consortium name="DOE Joint Genome Institute"/>
            <consortium name="Mycorrhizal Genomics Consortium"/>
            <person name="Kohler A."/>
            <person name="Kuo A."/>
            <person name="Nagy L.G."/>
            <person name="Floudas D."/>
            <person name="Copeland A."/>
            <person name="Barry K.W."/>
            <person name="Cichocki N."/>
            <person name="Veneault-Fourrey C."/>
            <person name="LaButti K."/>
            <person name="Lindquist E.A."/>
            <person name="Lipzen A."/>
            <person name="Lundell T."/>
            <person name="Morin E."/>
            <person name="Murat C."/>
            <person name="Riley R."/>
            <person name="Ohm R."/>
            <person name="Sun H."/>
            <person name="Tunlid A."/>
            <person name="Henrissat B."/>
            <person name="Grigoriev I.V."/>
            <person name="Hibbett D.S."/>
            <person name="Martin F."/>
        </authorList>
    </citation>
    <scope>NUCLEOTIDE SEQUENCE [LARGE SCALE GENOMIC DNA]</scope>
    <source>
        <strain evidence="2 3">FD-317 M1</strain>
    </source>
</reference>
<dbReference type="OrthoDB" id="416741at2759"/>
<protein>
    <submittedName>
        <fullName evidence="2">Uncharacterized protein</fullName>
    </submittedName>
</protein>
<accession>A0A0D0C235</accession>
<evidence type="ECO:0000256" key="1">
    <source>
        <dbReference type="SAM" id="MobiDB-lite"/>
    </source>
</evidence>
<evidence type="ECO:0000313" key="2">
    <source>
        <dbReference type="EMBL" id="KIK51902.1"/>
    </source>
</evidence>
<dbReference type="Proteomes" id="UP000053593">
    <property type="component" value="Unassembled WGS sequence"/>
</dbReference>
<name>A0A0D0C235_9AGAR</name>
<evidence type="ECO:0000313" key="3">
    <source>
        <dbReference type="Proteomes" id="UP000053593"/>
    </source>
</evidence>
<gene>
    <name evidence="2" type="ORF">GYMLUDRAFT_979842</name>
</gene>
<feature type="region of interest" description="Disordered" evidence="1">
    <location>
        <begin position="74"/>
        <end position="95"/>
    </location>
</feature>
<proteinExistence type="predicted"/>
<organism evidence="2 3">
    <name type="scientific">Collybiopsis luxurians FD-317 M1</name>
    <dbReference type="NCBI Taxonomy" id="944289"/>
    <lineage>
        <taxon>Eukaryota</taxon>
        <taxon>Fungi</taxon>
        <taxon>Dikarya</taxon>
        <taxon>Basidiomycota</taxon>
        <taxon>Agaricomycotina</taxon>
        <taxon>Agaricomycetes</taxon>
        <taxon>Agaricomycetidae</taxon>
        <taxon>Agaricales</taxon>
        <taxon>Marasmiineae</taxon>
        <taxon>Omphalotaceae</taxon>
        <taxon>Collybiopsis</taxon>
        <taxon>Collybiopsis luxurians</taxon>
    </lineage>
</organism>
<keyword evidence="3" id="KW-1185">Reference proteome</keyword>
<feature type="non-terminal residue" evidence="2">
    <location>
        <position position="1"/>
    </location>
</feature>